<gene>
    <name evidence="1" type="ORF">SAMN05445850_5551</name>
</gene>
<keyword evidence="2" id="KW-1185">Reference proteome</keyword>
<name>A0A1H1JSD0_9BURK</name>
<dbReference type="Proteomes" id="UP000199365">
    <property type="component" value="Unassembled WGS sequence"/>
</dbReference>
<protein>
    <submittedName>
        <fullName evidence="1">Uncharacterized protein</fullName>
    </submittedName>
</protein>
<sequence length="188" mass="21162">MGTLWSEKEKRTLKRIWKSPKPLDSHIHLLPGRSVDCARAYGRSIGLPKKQRTHAASRERIVQLMKDKVARTGSEVSKAVNLDRKTVRDLLVSLIALDKVHLTGEYGPYKAAYYQFGPTPAGKPKLTRARPEPRGEARRRAMAEAKTEEELDRLLDAAYRAPARWWPRADPVVIAAFGAMVRAEAVQP</sequence>
<proteinExistence type="predicted"/>
<evidence type="ECO:0000313" key="1">
    <source>
        <dbReference type="EMBL" id="SDR52820.1"/>
    </source>
</evidence>
<evidence type="ECO:0000313" key="2">
    <source>
        <dbReference type="Proteomes" id="UP000199365"/>
    </source>
</evidence>
<accession>A0A1H1JSD0</accession>
<organism evidence="1 2">
    <name type="scientific">Paraburkholderia tuberum</name>
    <dbReference type="NCBI Taxonomy" id="157910"/>
    <lineage>
        <taxon>Bacteria</taxon>
        <taxon>Pseudomonadati</taxon>
        <taxon>Pseudomonadota</taxon>
        <taxon>Betaproteobacteria</taxon>
        <taxon>Burkholderiales</taxon>
        <taxon>Burkholderiaceae</taxon>
        <taxon>Paraburkholderia</taxon>
    </lineage>
</organism>
<reference evidence="2" key="1">
    <citation type="submission" date="2016-10" db="EMBL/GenBank/DDBJ databases">
        <authorList>
            <person name="Varghese N."/>
            <person name="Submissions S."/>
        </authorList>
    </citation>
    <scope>NUCLEOTIDE SEQUENCE [LARGE SCALE GENOMIC DNA]</scope>
    <source>
        <strain evidence="2">DUS833</strain>
    </source>
</reference>
<dbReference type="AlphaFoldDB" id="A0A1H1JSD0"/>
<dbReference type="EMBL" id="FNKX01000002">
    <property type="protein sequence ID" value="SDR52820.1"/>
    <property type="molecule type" value="Genomic_DNA"/>
</dbReference>
<dbReference type="STRING" id="157910.SAMN05445850_5551"/>